<name>A0A9W9YVN9_9CNID</name>
<evidence type="ECO:0000313" key="2">
    <source>
        <dbReference type="EMBL" id="KAJ7365708.1"/>
    </source>
</evidence>
<gene>
    <name evidence="2" type="ORF">OS493_002423</name>
</gene>
<comment type="caution">
    <text evidence="2">The sequence shown here is derived from an EMBL/GenBank/DDBJ whole genome shotgun (WGS) entry which is preliminary data.</text>
</comment>
<feature type="transmembrane region" description="Helical" evidence="1">
    <location>
        <begin position="24"/>
        <end position="45"/>
    </location>
</feature>
<evidence type="ECO:0000313" key="3">
    <source>
        <dbReference type="Proteomes" id="UP001163046"/>
    </source>
</evidence>
<keyword evidence="1" id="KW-0472">Membrane</keyword>
<sequence length="88" mass="11129">MTNYYWNRFQIKMKSCTWQDTFDALIIFWMTYFSVIDLYLTIYFVKEIIRLIRLQRELAFEEERERLLELERAAQPKPKKRRRKKKNK</sequence>
<keyword evidence="1" id="KW-1133">Transmembrane helix</keyword>
<accession>A0A9W9YVN9</accession>
<reference evidence="2" key="1">
    <citation type="submission" date="2023-01" db="EMBL/GenBank/DDBJ databases">
        <title>Genome assembly of the deep-sea coral Lophelia pertusa.</title>
        <authorList>
            <person name="Herrera S."/>
            <person name="Cordes E."/>
        </authorList>
    </citation>
    <scope>NUCLEOTIDE SEQUENCE</scope>
    <source>
        <strain evidence="2">USNM1676648</strain>
        <tissue evidence="2">Polyp</tissue>
    </source>
</reference>
<keyword evidence="1" id="KW-0812">Transmembrane</keyword>
<dbReference type="Proteomes" id="UP001163046">
    <property type="component" value="Unassembled WGS sequence"/>
</dbReference>
<keyword evidence="3" id="KW-1185">Reference proteome</keyword>
<proteinExistence type="predicted"/>
<organism evidence="2 3">
    <name type="scientific">Desmophyllum pertusum</name>
    <dbReference type="NCBI Taxonomy" id="174260"/>
    <lineage>
        <taxon>Eukaryota</taxon>
        <taxon>Metazoa</taxon>
        <taxon>Cnidaria</taxon>
        <taxon>Anthozoa</taxon>
        <taxon>Hexacorallia</taxon>
        <taxon>Scleractinia</taxon>
        <taxon>Caryophylliina</taxon>
        <taxon>Caryophylliidae</taxon>
        <taxon>Desmophyllum</taxon>
    </lineage>
</organism>
<protein>
    <submittedName>
        <fullName evidence="2">Uncharacterized protein</fullName>
    </submittedName>
</protein>
<dbReference type="EMBL" id="MU827302">
    <property type="protein sequence ID" value="KAJ7365708.1"/>
    <property type="molecule type" value="Genomic_DNA"/>
</dbReference>
<evidence type="ECO:0000256" key="1">
    <source>
        <dbReference type="SAM" id="Phobius"/>
    </source>
</evidence>
<dbReference type="AlphaFoldDB" id="A0A9W9YVN9"/>